<keyword evidence="2" id="KW-1185">Reference proteome</keyword>
<dbReference type="WBParaSite" id="ECPE_0001748301-mRNA-1">
    <property type="protein sequence ID" value="ECPE_0001748301-mRNA-1"/>
    <property type="gene ID" value="ECPE_0001748301"/>
</dbReference>
<proteinExistence type="predicted"/>
<gene>
    <name evidence="1" type="ORF">ECPE_LOCUS17438</name>
</gene>
<evidence type="ECO:0000313" key="3">
    <source>
        <dbReference type="WBParaSite" id="ECPE_0001748301-mRNA-1"/>
    </source>
</evidence>
<dbReference type="Proteomes" id="UP000272942">
    <property type="component" value="Unassembled WGS sequence"/>
</dbReference>
<sequence>MRQALVDYPGVHVGPGTWIVDPEFADDFVLGYTMDNLQPVVSRMNQFAQAMKTFSTETSAMAQSLSINEELVE</sequence>
<organism evidence="3">
    <name type="scientific">Echinostoma caproni</name>
    <dbReference type="NCBI Taxonomy" id="27848"/>
    <lineage>
        <taxon>Eukaryota</taxon>
        <taxon>Metazoa</taxon>
        <taxon>Spiralia</taxon>
        <taxon>Lophotrochozoa</taxon>
        <taxon>Platyhelminthes</taxon>
        <taxon>Trematoda</taxon>
        <taxon>Digenea</taxon>
        <taxon>Plagiorchiida</taxon>
        <taxon>Echinostomata</taxon>
        <taxon>Echinostomatoidea</taxon>
        <taxon>Echinostomatidae</taxon>
        <taxon>Echinostoma</taxon>
    </lineage>
</organism>
<reference evidence="3" key="1">
    <citation type="submission" date="2016-06" db="UniProtKB">
        <authorList>
            <consortium name="WormBaseParasite"/>
        </authorList>
    </citation>
    <scope>IDENTIFICATION</scope>
</reference>
<evidence type="ECO:0000313" key="1">
    <source>
        <dbReference type="EMBL" id="VDP94730.1"/>
    </source>
</evidence>
<reference evidence="1 2" key="2">
    <citation type="submission" date="2018-11" db="EMBL/GenBank/DDBJ databases">
        <authorList>
            <consortium name="Pathogen Informatics"/>
        </authorList>
    </citation>
    <scope>NUCLEOTIDE SEQUENCE [LARGE SCALE GENOMIC DNA]</scope>
    <source>
        <strain evidence="1 2">Egypt</strain>
    </source>
</reference>
<protein>
    <submittedName>
        <fullName evidence="3">Transcriptional regulator</fullName>
    </submittedName>
</protein>
<dbReference type="EMBL" id="UZAN01069304">
    <property type="protein sequence ID" value="VDP94730.1"/>
    <property type="molecule type" value="Genomic_DNA"/>
</dbReference>
<accession>A0A183BE03</accession>
<name>A0A183BE03_9TREM</name>
<dbReference type="AlphaFoldDB" id="A0A183BE03"/>
<evidence type="ECO:0000313" key="2">
    <source>
        <dbReference type="Proteomes" id="UP000272942"/>
    </source>
</evidence>